<feature type="transmembrane region" description="Helical" evidence="7">
    <location>
        <begin position="46"/>
        <end position="67"/>
    </location>
</feature>
<dbReference type="InterPro" id="IPR005467">
    <property type="entry name" value="His_kinase_dom"/>
</dbReference>
<organism evidence="9 10">
    <name type="scientific">Halapricum desulfuricans</name>
    <dbReference type="NCBI Taxonomy" id="2841257"/>
    <lineage>
        <taxon>Archaea</taxon>
        <taxon>Methanobacteriati</taxon>
        <taxon>Methanobacteriota</taxon>
        <taxon>Stenosarchaea group</taxon>
        <taxon>Halobacteria</taxon>
        <taxon>Halobacteriales</taxon>
        <taxon>Haloarculaceae</taxon>
        <taxon>Halapricum</taxon>
    </lineage>
</organism>
<dbReference type="Proteomes" id="UP000663525">
    <property type="component" value="Chromosome"/>
</dbReference>
<dbReference type="Gene3D" id="3.30.450.20">
    <property type="entry name" value="PAS domain"/>
    <property type="match status" value="1"/>
</dbReference>
<dbReference type="PANTHER" id="PTHR43711:SF1">
    <property type="entry name" value="HISTIDINE KINASE 1"/>
    <property type="match status" value="1"/>
</dbReference>
<evidence type="ECO:0000256" key="5">
    <source>
        <dbReference type="ARBA" id="ARBA00022777"/>
    </source>
</evidence>
<feature type="transmembrane region" description="Helical" evidence="7">
    <location>
        <begin position="184"/>
        <end position="209"/>
    </location>
</feature>
<keyword evidence="7" id="KW-0812">Transmembrane</keyword>
<dbReference type="InterPro" id="IPR003594">
    <property type="entry name" value="HATPase_dom"/>
</dbReference>
<gene>
    <name evidence="9" type="ORF">HSR121_2973</name>
</gene>
<accession>A0A897NA71</accession>
<dbReference type="AlphaFoldDB" id="A0A897NA71"/>
<dbReference type="SUPFAM" id="SSF47384">
    <property type="entry name" value="Homodimeric domain of signal transducing histidine kinase"/>
    <property type="match status" value="1"/>
</dbReference>
<name>A0A897NA71_9EURY</name>
<dbReference type="EMBL" id="CP064787">
    <property type="protein sequence ID" value="QSG07286.1"/>
    <property type="molecule type" value="Genomic_DNA"/>
</dbReference>
<evidence type="ECO:0000256" key="1">
    <source>
        <dbReference type="ARBA" id="ARBA00000085"/>
    </source>
</evidence>
<evidence type="ECO:0000259" key="8">
    <source>
        <dbReference type="PROSITE" id="PS50109"/>
    </source>
</evidence>
<dbReference type="RefSeq" id="WP_229113729.1">
    <property type="nucleotide sequence ID" value="NZ_CP064787.1"/>
</dbReference>
<feature type="transmembrane region" description="Helical" evidence="7">
    <location>
        <begin position="215"/>
        <end position="233"/>
    </location>
</feature>
<dbReference type="Pfam" id="PF16927">
    <property type="entry name" value="HisKA_7TM"/>
    <property type="match status" value="1"/>
</dbReference>
<feature type="domain" description="Histidine kinase" evidence="8">
    <location>
        <begin position="354"/>
        <end position="548"/>
    </location>
</feature>
<dbReference type="PRINTS" id="PR00344">
    <property type="entry name" value="BCTRLSENSOR"/>
</dbReference>
<dbReference type="PANTHER" id="PTHR43711">
    <property type="entry name" value="TWO-COMPONENT HISTIDINE KINASE"/>
    <property type="match status" value="1"/>
</dbReference>
<dbReference type="SUPFAM" id="SSF55874">
    <property type="entry name" value="ATPase domain of HSP90 chaperone/DNA topoisomerase II/histidine kinase"/>
    <property type="match status" value="1"/>
</dbReference>
<evidence type="ECO:0000313" key="10">
    <source>
        <dbReference type="Proteomes" id="UP000663525"/>
    </source>
</evidence>
<evidence type="ECO:0000256" key="2">
    <source>
        <dbReference type="ARBA" id="ARBA00012438"/>
    </source>
</evidence>
<dbReference type="Gene3D" id="3.30.565.10">
    <property type="entry name" value="Histidine kinase-like ATPase, C-terminal domain"/>
    <property type="match status" value="1"/>
</dbReference>
<keyword evidence="3" id="KW-0597">Phosphoprotein</keyword>
<proteinExistence type="predicted"/>
<evidence type="ECO:0000256" key="3">
    <source>
        <dbReference type="ARBA" id="ARBA00022553"/>
    </source>
</evidence>
<evidence type="ECO:0000313" key="9">
    <source>
        <dbReference type="EMBL" id="QSG07286.1"/>
    </source>
</evidence>
<dbReference type="InterPro" id="IPR050736">
    <property type="entry name" value="Sensor_HK_Regulatory"/>
</dbReference>
<dbReference type="InterPro" id="IPR003661">
    <property type="entry name" value="HisK_dim/P_dom"/>
</dbReference>
<dbReference type="InterPro" id="IPR004358">
    <property type="entry name" value="Sig_transdc_His_kin-like_C"/>
</dbReference>
<keyword evidence="7" id="KW-0472">Membrane</keyword>
<dbReference type="PROSITE" id="PS50109">
    <property type="entry name" value="HIS_KIN"/>
    <property type="match status" value="1"/>
</dbReference>
<dbReference type="InterPro" id="IPR031621">
    <property type="entry name" value="HisKA_7TM"/>
</dbReference>
<keyword evidence="5 9" id="KW-0418">Kinase</keyword>
<dbReference type="CDD" id="cd00082">
    <property type="entry name" value="HisKA"/>
    <property type="match status" value="1"/>
</dbReference>
<sequence length="553" mass="60340">MAVSLGPSLDPLYVVYVSVFAVAAVASYASVAATPRVEDPDTRRGLAALLLATGGWATAHVGFLLAPTADLALGFYTVGLIVGLAAVGPWLYFTSAYTGRTLHRDRTLRIALLAVFLVIVAIKVANPYHRLYYEAAFVTHPFPHVAIQHKLAHWLAMGLAYGLSIVGYFMLFERFRQVSYDTRPLLALMGVTALPIVFDVAGFATPYLIDITYEPIGVVVFALGLLFVYFARFRAVQATGGRDEPAILLDETDRIREYNDSAESLFPCLQGGTALGDPLWSTLPEVADALDADDPVAELKLADGRHYYRVSERPFATDRPQLGRLIALQDVTERERYRRELERQNDRLESFASMVSHDLRNPLSVAMARLELVRTEPDSGDHLDTAADALERMETLIDDVLALARQGQPIDEPTTVSLAALAGDARAMVDASDVDVEIEDCRFEADPDRLQQLLENLFRNAAEHARSDPETRLTVRVGPLSDAEGFYVEDDGQGVPEDERGEIFESGYSTASSGTGFGLAIAGEIVAAHGWSIVVTESAEGGARFEISGVEPE</sequence>
<evidence type="ECO:0000256" key="4">
    <source>
        <dbReference type="ARBA" id="ARBA00022679"/>
    </source>
</evidence>
<dbReference type="Pfam" id="PF02518">
    <property type="entry name" value="HATPase_c"/>
    <property type="match status" value="1"/>
</dbReference>
<keyword evidence="6" id="KW-0902">Two-component regulatory system</keyword>
<dbReference type="GO" id="GO:0000155">
    <property type="term" value="F:phosphorelay sensor kinase activity"/>
    <property type="evidence" value="ECO:0007669"/>
    <property type="project" value="InterPro"/>
</dbReference>
<evidence type="ECO:0000256" key="6">
    <source>
        <dbReference type="ARBA" id="ARBA00023012"/>
    </source>
</evidence>
<dbReference type="CDD" id="cd00075">
    <property type="entry name" value="HATPase"/>
    <property type="match status" value="1"/>
</dbReference>
<reference evidence="9" key="1">
    <citation type="submission" date="2020-11" db="EMBL/GenBank/DDBJ databases">
        <title>Carbohydrate-dependent, anaerobic sulfur respiration: A novel catabolism in halophilic archaea.</title>
        <authorList>
            <person name="Sorokin D.Y."/>
            <person name="Messina E."/>
            <person name="Smedile F."/>
            <person name="La Cono V."/>
            <person name="Hallsworth J.E."/>
            <person name="Yakimov M.M."/>
        </authorList>
    </citation>
    <scope>NUCLEOTIDE SEQUENCE</scope>
    <source>
        <strain evidence="9">HSR12-1</strain>
    </source>
</reference>
<feature type="transmembrane region" description="Helical" evidence="7">
    <location>
        <begin position="12"/>
        <end position="34"/>
    </location>
</feature>
<dbReference type="SMART" id="SM00388">
    <property type="entry name" value="HisKA"/>
    <property type="match status" value="1"/>
</dbReference>
<keyword evidence="7" id="KW-1133">Transmembrane helix</keyword>
<feature type="transmembrane region" description="Helical" evidence="7">
    <location>
        <begin position="151"/>
        <end position="172"/>
    </location>
</feature>
<protein>
    <recommendedName>
        <fullName evidence="2">histidine kinase</fullName>
        <ecNumber evidence="2">2.7.13.3</ecNumber>
    </recommendedName>
</protein>
<dbReference type="EC" id="2.7.13.3" evidence="2"/>
<dbReference type="SMART" id="SM00387">
    <property type="entry name" value="HATPase_c"/>
    <property type="match status" value="1"/>
</dbReference>
<feature type="transmembrane region" description="Helical" evidence="7">
    <location>
        <begin position="107"/>
        <end position="125"/>
    </location>
</feature>
<dbReference type="Pfam" id="PF00512">
    <property type="entry name" value="HisKA"/>
    <property type="match status" value="1"/>
</dbReference>
<dbReference type="GeneID" id="68856506"/>
<comment type="catalytic activity">
    <reaction evidence="1">
        <text>ATP + protein L-histidine = ADP + protein N-phospho-L-histidine.</text>
        <dbReference type="EC" id="2.7.13.3"/>
    </reaction>
</comment>
<feature type="transmembrane region" description="Helical" evidence="7">
    <location>
        <begin position="73"/>
        <end position="95"/>
    </location>
</feature>
<dbReference type="Gene3D" id="1.10.287.130">
    <property type="match status" value="1"/>
</dbReference>
<dbReference type="InterPro" id="IPR036097">
    <property type="entry name" value="HisK_dim/P_sf"/>
</dbReference>
<keyword evidence="4" id="KW-0808">Transferase</keyword>
<evidence type="ECO:0000256" key="7">
    <source>
        <dbReference type="SAM" id="Phobius"/>
    </source>
</evidence>
<dbReference type="InterPro" id="IPR036890">
    <property type="entry name" value="HATPase_C_sf"/>
</dbReference>